<comment type="caution">
    <text evidence="2">The sequence shown here is derived from an EMBL/GenBank/DDBJ whole genome shotgun (WGS) entry which is preliminary data.</text>
</comment>
<evidence type="ECO:0000313" key="2">
    <source>
        <dbReference type="EMBL" id="CEJ08661.1"/>
    </source>
</evidence>
<protein>
    <submittedName>
        <fullName evidence="2">Capsid/spike protein, ssDNA virus</fullName>
    </submittedName>
</protein>
<evidence type="ECO:0000313" key="3">
    <source>
        <dbReference type="Proteomes" id="UP001071230"/>
    </source>
</evidence>
<feature type="non-terminal residue" evidence="2">
    <location>
        <position position="1"/>
    </location>
</feature>
<dbReference type="InterPro" id="IPR016184">
    <property type="entry name" value="Capsid/spike_ssDNA_virus"/>
</dbReference>
<reference evidence="2" key="1">
    <citation type="submission" date="2014-11" db="EMBL/GenBank/DDBJ databases">
        <authorList>
            <person name="Hornung B.V."/>
        </authorList>
    </citation>
    <scope>NUCLEOTIDE SEQUENCE</scope>
    <source>
        <strain evidence="2">INE</strain>
    </source>
</reference>
<dbReference type="InterPro" id="IPR037002">
    <property type="entry name" value="Microviridae_protein_F_sf"/>
</dbReference>
<evidence type="ECO:0000256" key="1">
    <source>
        <dbReference type="ARBA" id="ARBA00009963"/>
    </source>
</evidence>
<keyword evidence="3" id="KW-1185">Reference proteome</keyword>
<organism evidence="2 3">
    <name type="scientific">Acididesulfobacillus acetoxydans</name>
    <dbReference type="NCBI Taxonomy" id="1561005"/>
    <lineage>
        <taxon>Bacteria</taxon>
        <taxon>Bacillati</taxon>
        <taxon>Bacillota</taxon>
        <taxon>Clostridia</taxon>
        <taxon>Eubacteriales</taxon>
        <taxon>Peptococcaceae</taxon>
        <taxon>Acididesulfobacillus</taxon>
    </lineage>
</organism>
<dbReference type="InterPro" id="IPR003514">
    <property type="entry name" value="Microviridae_protein_F"/>
</dbReference>
<dbReference type="Gene3D" id="2.60.169.10">
    <property type="entry name" value="Microviridae F protein"/>
    <property type="match status" value="1"/>
</dbReference>
<dbReference type="SUPFAM" id="SSF88645">
    <property type="entry name" value="ssDNA viruses"/>
    <property type="match status" value="1"/>
</dbReference>
<gene>
    <name evidence="2" type="ORF">DEACI_3140</name>
</gene>
<proteinExistence type="inferred from homology"/>
<feature type="non-terminal residue" evidence="2">
    <location>
        <position position="78"/>
    </location>
</feature>
<dbReference type="EMBL" id="CDGJ01000087">
    <property type="protein sequence ID" value="CEJ08661.1"/>
    <property type="molecule type" value="Genomic_DNA"/>
</dbReference>
<name>A0ABP1XKD7_9FIRM</name>
<sequence length="78" mass="8753">GTMFTLALVRFPPTATKEIQYLNAKGALTYTDIAGDPVLYGNLPPREISMKDVFRSGDSSKKFKIAEGQWYRYAPSYV</sequence>
<comment type="similarity">
    <text evidence="1">Belongs to the microviridae F protein family.</text>
</comment>
<dbReference type="Pfam" id="PF02305">
    <property type="entry name" value="Phage_F"/>
    <property type="match status" value="1"/>
</dbReference>
<dbReference type="Proteomes" id="UP001071230">
    <property type="component" value="Unassembled WGS sequence"/>
</dbReference>
<accession>A0ABP1XKD7</accession>